<evidence type="ECO:0000256" key="2">
    <source>
        <dbReference type="SAM" id="MobiDB-lite"/>
    </source>
</evidence>
<comment type="caution">
    <text evidence="3">The sequence shown here is derived from an EMBL/GenBank/DDBJ whole genome shotgun (WGS) entry which is preliminary data.</text>
</comment>
<feature type="region of interest" description="Disordered" evidence="2">
    <location>
        <begin position="62"/>
        <end position="81"/>
    </location>
</feature>
<dbReference type="Pfam" id="PF00106">
    <property type="entry name" value="adh_short"/>
    <property type="match status" value="1"/>
</dbReference>
<keyword evidence="1" id="KW-0560">Oxidoreductase</keyword>
<sequence length="333" mass="37095">MASIIRNQFRSLPYPTADFTGKTVIVTGGNVGLGLEAARHCARLGAAKVILGCRNTEKGEAARRDIEASLPRRDGRSNGGSTNGVVEVWPLDMCSFESVKAFFRRADDELERLDVLISNAGVNMATFYLDEGYERTITVNVISTFLLALLLLPKLKQTAARFNAETHICFASSDAHRFAAFNERKEPKIFETFKSKEKMSFDRYNVSKLLDLLLSRELARQLDEKGTGAGVVVNVINPGFCTSQLFRDLPFPINLIIKLGLLMIGRTCEEGSRTYLTAITSGKETHGKYMDSCLIWEESQFVRSEEGSKVQKRVYAELMEILETIEPGISKNV</sequence>
<evidence type="ECO:0000313" key="4">
    <source>
        <dbReference type="Proteomes" id="UP001586593"/>
    </source>
</evidence>
<dbReference type="PANTHER" id="PTHR43157">
    <property type="entry name" value="PHOSPHATIDYLINOSITOL-GLYCAN BIOSYNTHESIS CLASS F PROTEIN-RELATED"/>
    <property type="match status" value="1"/>
</dbReference>
<reference evidence="3 4" key="1">
    <citation type="journal article" date="2024" name="Commun. Biol.">
        <title>Comparative genomic analysis of thermophilic fungi reveals convergent evolutionary adaptations and gene losses.</title>
        <authorList>
            <person name="Steindorff A.S."/>
            <person name="Aguilar-Pontes M.V."/>
            <person name="Robinson A.J."/>
            <person name="Andreopoulos B."/>
            <person name="LaButti K."/>
            <person name="Kuo A."/>
            <person name="Mondo S."/>
            <person name="Riley R."/>
            <person name="Otillar R."/>
            <person name="Haridas S."/>
            <person name="Lipzen A."/>
            <person name="Grimwood J."/>
            <person name="Schmutz J."/>
            <person name="Clum A."/>
            <person name="Reid I.D."/>
            <person name="Moisan M.C."/>
            <person name="Butler G."/>
            <person name="Nguyen T.T.M."/>
            <person name="Dewar K."/>
            <person name="Conant G."/>
            <person name="Drula E."/>
            <person name="Henrissat B."/>
            <person name="Hansel C."/>
            <person name="Singer S."/>
            <person name="Hutchinson M.I."/>
            <person name="de Vries R.P."/>
            <person name="Natvig D.O."/>
            <person name="Powell A.J."/>
            <person name="Tsang A."/>
            <person name="Grigoriev I.V."/>
        </authorList>
    </citation>
    <scope>NUCLEOTIDE SEQUENCE [LARGE SCALE GENOMIC DNA]</scope>
    <source>
        <strain evidence="3 4">ATCC 24622</strain>
    </source>
</reference>
<dbReference type="Proteomes" id="UP001586593">
    <property type="component" value="Unassembled WGS sequence"/>
</dbReference>
<keyword evidence="4" id="KW-1185">Reference proteome</keyword>
<gene>
    <name evidence="3" type="ORF">VTK73DRAFT_5320</name>
</gene>
<dbReference type="Gene3D" id="3.40.50.720">
    <property type="entry name" value="NAD(P)-binding Rossmann-like Domain"/>
    <property type="match status" value="1"/>
</dbReference>
<feature type="compositionally biased region" description="Basic and acidic residues" evidence="2">
    <location>
        <begin position="62"/>
        <end position="76"/>
    </location>
</feature>
<organism evidence="3 4">
    <name type="scientific">Phialemonium thermophilum</name>
    <dbReference type="NCBI Taxonomy" id="223376"/>
    <lineage>
        <taxon>Eukaryota</taxon>
        <taxon>Fungi</taxon>
        <taxon>Dikarya</taxon>
        <taxon>Ascomycota</taxon>
        <taxon>Pezizomycotina</taxon>
        <taxon>Sordariomycetes</taxon>
        <taxon>Sordariomycetidae</taxon>
        <taxon>Cephalothecales</taxon>
        <taxon>Cephalothecaceae</taxon>
        <taxon>Phialemonium</taxon>
    </lineage>
</organism>
<dbReference type="InterPro" id="IPR002347">
    <property type="entry name" value="SDR_fam"/>
</dbReference>
<proteinExistence type="predicted"/>
<dbReference type="PANTHER" id="PTHR43157:SF31">
    <property type="entry name" value="PHOSPHATIDYLINOSITOL-GLYCAN BIOSYNTHESIS CLASS F PROTEIN"/>
    <property type="match status" value="1"/>
</dbReference>
<evidence type="ECO:0000256" key="1">
    <source>
        <dbReference type="ARBA" id="ARBA00023002"/>
    </source>
</evidence>
<evidence type="ECO:0000313" key="3">
    <source>
        <dbReference type="EMBL" id="KAL1884184.1"/>
    </source>
</evidence>
<dbReference type="PRINTS" id="PR00081">
    <property type="entry name" value="GDHRDH"/>
</dbReference>
<dbReference type="EMBL" id="JAZHXJ010000003">
    <property type="protein sequence ID" value="KAL1884184.1"/>
    <property type="molecule type" value="Genomic_DNA"/>
</dbReference>
<accession>A0ABR3Y7B6</accession>
<name>A0ABR3Y7B6_9PEZI</name>
<protein>
    <submittedName>
        <fullName evidence="3">Uncharacterized protein</fullName>
    </submittedName>
</protein>
<dbReference type="SUPFAM" id="SSF51735">
    <property type="entry name" value="NAD(P)-binding Rossmann-fold domains"/>
    <property type="match status" value="1"/>
</dbReference>
<dbReference type="InterPro" id="IPR036291">
    <property type="entry name" value="NAD(P)-bd_dom_sf"/>
</dbReference>